<proteinExistence type="predicted"/>
<dbReference type="GO" id="GO:0052621">
    <property type="term" value="F:diguanylate cyclase activity"/>
    <property type="evidence" value="ECO:0007669"/>
    <property type="project" value="TreeGrafter"/>
</dbReference>
<keyword evidence="1" id="KW-0472">Membrane</keyword>
<dbReference type="STRING" id="1469948.GCA_000732725_04191"/>
<name>A0A4R1QQ22_9FIRM</name>
<dbReference type="PROSITE" id="PS50887">
    <property type="entry name" value="GGDEF"/>
    <property type="match status" value="1"/>
</dbReference>
<dbReference type="InterPro" id="IPR029787">
    <property type="entry name" value="Nucleotide_cyclase"/>
</dbReference>
<dbReference type="Gene3D" id="3.30.70.270">
    <property type="match status" value="1"/>
</dbReference>
<dbReference type="EMBL" id="SLUO01000020">
    <property type="protein sequence ID" value="TCL54455.1"/>
    <property type="molecule type" value="Genomic_DNA"/>
</dbReference>
<evidence type="ECO:0000259" key="3">
    <source>
        <dbReference type="PROSITE" id="PS50887"/>
    </source>
</evidence>
<dbReference type="SMART" id="SM00267">
    <property type="entry name" value="GGDEF"/>
    <property type="match status" value="1"/>
</dbReference>
<dbReference type="SUPFAM" id="SSF55073">
    <property type="entry name" value="Nucleotide cyclase"/>
    <property type="match status" value="1"/>
</dbReference>
<gene>
    <name evidence="4" type="ORF">EDD76_12059</name>
</gene>
<keyword evidence="5" id="KW-1185">Reference proteome</keyword>
<dbReference type="InterPro" id="IPR050469">
    <property type="entry name" value="Diguanylate_Cyclase"/>
</dbReference>
<dbReference type="GO" id="GO:1902201">
    <property type="term" value="P:negative regulation of bacterial-type flagellum-dependent cell motility"/>
    <property type="evidence" value="ECO:0007669"/>
    <property type="project" value="TreeGrafter"/>
</dbReference>
<keyword evidence="2" id="KW-0732">Signal</keyword>
<keyword evidence="1" id="KW-0812">Transmembrane</keyword>
<dbReference type="GO" id="GO:0005886">
    <property type="term" value="C:plasma membrane"/>
    <property type="evidence" value="ECO:0007669"/>
    <property type="project" value="TreeGrafter"/>
</dbReference>
<dbReference type="CDD" id="cd01949">
    <property type="entry name" value="GGDEF"/>
    <property type="match status" value="1"/>
</dbReference>
<evidence type="ECO:0000256" key="1">
    <source>
        <dbReference type="SAM" id="Phobius"/>
    </source>
</evidence>
<dbReference type="PANTHER" id="PTHR45138">
    <property type="entry name" value="REGULATORY COMPONENTS OF SENSORY TRANSDUCTION SYSTEM"/>
    <property type="match status" value="1"/>
</dbReference>
<dbReference type="Pfam" id="PF00497">
    <property type="entry name" value="SBP_bac_3"/>
    <property type="match status" value="1"/>
</dbReference>
<dbReference type="InterPro" id="IPR001638">
    <property type="entry name" value="Solute-binding_3/MltF_N"/>
</dbReference>
<dbReference type="PANTHER" id="PTHR45138:SF9">
    <property type="entry name" value="DIGUANYLATE CYCLASE DGCM-RELATED"/>
    <property type="match status" value="1"/>
</dbReference>
<dbReference type="GO" id="GO:0043709">
    <property type="term" value="P:cell adhesion involved in single-species biofilm formation"/>
    <property type="evidence" value="ECO:0007669"/>
    <property type="project" value="TreeGrafter"/>
</dbReference>
<feature type="transmembrane region" description="Helical" evidence="1">
    <location>
        <begin position="278"/>
        <end position="298"/>
    </location>
</feature>
<dbReference type="InterPro" id="IPR000160">
    <property type="entry name" value="GGDEF_dom"/>
</dbReference>
<dbReference type="InterPro" id="IPR043128">
    <property type="entry name" value="Rev_trsase/Diguanyl_cyclase"/>
</dbReference>
<dbReference type="OrthoDB" id="9805474at2"/>
<protein>
    <submittedName>
        <fullName evidence="4">Diguanylate cyclase (GGDEF)-like protein</fullName>
    </submittedName>
</protein>
<sequence length="602" mass="68932">MKRKRKGCLLVFCVSMILNMITSIPALAAESSTMDLTREEKEYLEEKEVLRVAVIDGWRPYMYKSSGDTYSGFALDMLETLQKENGITIQYVEAEDYERALELLKDGQADIAAFMEKEGLQEDAQKGFVPYITAPLQMITGTGAVLFEDRSLKAAVPAGVDYINFDKYGKIERMEFPTLEDCLKSVEKKQTDFIISDFYTAESLTRYAIAQTIVIKNIPQAYVTIGFLTGESEGVLQGILEKLRGSISDAEVVNSLTLHGDRLLNEPKIIKLMYSNSFIALNGVFILIFLAVFILLLYMKAHAERQSELYGHEQSYQLLADTFGQAGMEYDFLNDRLVLFGNRHDEIDIPEVVENLHDKLAKRELRITLTKEEFDKFCLNSEPGKTYQTEFQCGMRGEGWNWFSMIYIVVGSEESRRMQRRLLGVLVDAQKQHQTQEKLLEIGQYDKLTKVFNRAGAEALLVQALQNLGEYSQNVFLLMDVDKFKQINDTYGHLYGDEVLRTLGRNMQEIFQGDTIVSRWGGDEFIMFVRGPGAEDELLRKRVEELRRRMKEFQYDGVAYPIGLSISGVVPKKGISLQDLFKKADEMLYRIKQEGRDDFRIQ</sequence>
<keyword evidence="1" id="KW-1133">Transmembrane helix</keyword>
<dbReference type="SUPFAM" id="SSF53850">
    <property type="entry name" value="Periplasmic binding protein-like II"/>
    <property type="match status" value="1"/>
</dbReference>
<feature type="domain" description="GGDEF" evidence="3">
    <location>
        <begin position="472"/>
        <end position="602"/>
    </location>
</feature>
<evidence type="ECO:0000256" key="2">
    <source>
        <dbReference type="SAM" id="SignalP"/>
    </source>
</evidence>
<dbReference type="Pfam" id="PF00990">
    <property type="entry name" value="GGDEF"/>
    <property type="match status" value="1"/>
</dbReference>
<comment type="caution">
    <text evidence="4">The sequence shown here is derived from an EMBL/GenBank/DDBJ whole genome shotgun (WGS) entry which is preliminary data.</text>
</comment>
<accession>A0A4R1QQ22</accession>
<evidence type="ECO:0000313" key="5">
    <source>
        <dbReference type="Proteomes" id="UP000295718"/>
    </source>
</evidence>
<feature type="chain" id="PRO_5020750640" evidence="2">
    <location>
        <begin position="29"/>
        <end position="602"/>
    </location>
</feature>
<dbReference type="AlphaFoldDB" id="A0A4R1QQ22"/>
<reference evidence="4 5" key="1">
    <citation type="submission" date="2019-03" db="EMBL/GenBank/DDBJ databases">
        <title>Genomic Encyclopedia of Type Strains, Phase IV (KMG-IV): sequencing the most valuable type-strain genomes for metagenomic binning, comparative biology and taxonomic classification.</title>
        <authorList>
            <person name="Goeker M."/>
        </authorList>
    </citation>
    <scope>NUCLEOTIDE SEQUENCE [LARGE SCALE GENOMIC DNA]</scope>
    <source>
        <strain evidence="4 5">DSM 100556</strain>
    </source>
</reference>
<dbReference type="RefSeq" id="WP_031392792.1">
    <property type="nucleotide sequence ID" value="NZ_JPNB01000003.1"/>
</dbReference>
<dbReference type="Proteomes" id="UP000295718">
    <property type="component" value="Unassembled WGS sequence"/>
</dbReference>
<dbReference type="NCBIfam" id="TIGR00254">
    <property type="entry name" value="GGDEF"/>
    <property type="match status" value="1"/>
</dbReference>
<feature type="signal peptide" evidence="2">
    <location>
        <begin position="1"/>
        <end position="28"/>
    </location>
</feature>
<evidence type="ECO:0000313" key="4">
    <source>
        <dbReference type="EMBL" id="TCL54455.1"/>
    </source>
</evidence>
<dbReference type="Gene3D" id="3.40.190.10">
    <property type="entry name" value="Periplasmic binding protein-like II"/>
    <property type="match status" value="2"/>
</dbReference>
<organism evidence="4 5">
    <name type="scientific">Kineothrix alysoides</name>
    <dbReference type="NCBI Taxonomy" id="1469948"/>
    <lineage>
        <taxon>Bacteria</taxon>
        <taxon>Bacillati</taxon>
        <taxon>Bacillota</taxon>
        <taxon>Clostridia</taxon>
        <taxon>Lachnospirales</taxon>
        <taxon>Lachnospiraceae</taxon>
        <taxon>Kineothrix</taxon>
    </lineage>
</organism>